<evidence type="ECO:0000256" key="1">
    <source>
        <dbReference type="SAM" id="MobiDB-lite"/>
    </source>
</evidence>
<comment type="caution">
    <text evidence="2">The sequence shown here is derived from an EMBL/GenBank/DDBJ whole genome shotgun (WGS) entry which is preliminary data.</text>
</comment>
<evidence type="ECO:0000313" key="3">
    <source>
        <dbReference type="Proteomes" id="UP000327493"/>
    </source>
</evidence>
<organism evidence="2 3">
    <name type="scientific">Etheostoma spectabile</name>
    <name type="common">orangethroat darter</name>
    <dbReference type="NCBI Taxonomy" id="54343"/>
    <lineage>
        <taxon>Eukaryota</taxon>
        <taxon>Metazoa</taxon>
        <taxon>Chordata</taxon>
        <taxon>Craniata</taxon>
        <taxon>Vertebrata</taxon>
        <taxon>Euteleostomi</taxon>
        <taxon>Actinopterygii</taxon>
        <taxon>Neopterygii</taxon>
        <taxon>Teleostei</taxon>
        <taxon>Neoteleostei</taxon>
        <taxon>Acanthomorphata</taxon>
        <taxon>Eupercaria</taxon>
        <taxon>Perciformes</taxon>
        <taxon>Percoidei</taxon>
        <taxon>Percidae</taxon>
        <taxon>Etheostomatinae</taxon>
        <taxon>Etheostoma</taxon>
    </lineage>
</organism>
<gene>
    <name evidence="2" type="ORF">FQN60_013293</name>
</gene>
<keyword evidence="3" id="KW-1185">Reference proteome</keyword>
<dbReference type="AlphaFoldDB" id="A0A5J5D5D9"/>
<sequence length="75" mass="8182">PKRGPWTEAACDVFPVFNRPDRRKGLVAAPLSMIVPARKEGQLFSKGPVPNTAVRPGAMTLRNPGPSRHTLPNPR</sequence>
<feature type="non-terminal residue" evidence="2">
    <location>
        <position position="1"/>
    </location>
</feature>
<protein>
    <submittedName>
        <fullName evidence="2">Uncharacterized protein</fullName>
    </submittedName>
</protein>
<evidence type="ECO:0000313" key="2">
    <source>
        <dbReference type="EMBL" id="KAA8589928.1"/>
    </source>
</evidence>
<feature type="region of interest" description="Disordered" evidence="1">
    <location>
        <begin position="44"/>
        <end position="75"/>
    </location>
</feature>
<dbReference type="EMBL" id="VOFY01000009">
    <property type="protein sequence ID" value="KAA8589928.1"/>
    <property type="molecule type" value="Genomic_DNA"/>
</dbReference>
<name>A0A5J5D5D9_9PERO</name>
<proteinExistence type="predicted"/>
<accession>A0A5J5D5D9</accession>
<dbReference type="Proteomes" id="UP000327493">
    <property type="component" value="Chromosome 9"/>
</dbReference>
<reference evidence="2 3" key="1">
    <citation type="submission" date="2019-08" db="EMBL/GenBank/DDBJ databases">
        <title>A chromosome-level genome assembly, high-density linkage maps, and genome scans reveal the genomic architecture of hybrid incompatibilities underlying speciation via character displacement in darters (Percidae: Etheostominae).</title>
        <authorList>
            <person name="Moran R.L."/>
            <person name="Catchen J.M."/>
            <person name="Fuller R.C."/>
        </authorList>
    </citation>
    <scope>NUCLEOTIDE SEQUENCE [LARGE SCALE GENOMIC DNA]</scope>
    <source>
        <strain evidence="2">EspeVRDwgs_2016</strain>
        <tissue evidence="2">Muscle</tissue>
    </source>
</reference>